<reference evidence="3" key="1">
    <citation type="submission" date="2019-11" db="EMBL/GenBank/DDBJ databases">
        <authorList>
            <person name="Kojima H."/>
        </authorList>
    </citation>
    <scope>NUCLEOTIDE SEQUENCE</scope>
    <source>
        <strain evidence="3">H1576</strain>
    </source>
</reference>
<keyword evidence="1" id="KW-0732">Signal</keyword>
<dbReference type="InterPro" id="IPR024952">
    <property type="entry name" value="LPP20-like_dom"/>
</dbReference>
<proteinExistence type="predicted"/>
<evidence type="ECO:0000256" key="1">
    <source>
        <dbReference type="SAM" id="SignalP"/>
    </source>
</evidence>
<evidence type="ECO:0000313" key="3">
    <source>
        <dbReference type="EMBL" id="QSZ41261.1"/>
    </source>
</evidence>
<evidence type="ECO:0000313" key="4">
    <source>
        <dbReference type="Proteomes" id="UP000671852"/>
    </source>
</evidence>
<protein>
    <recommendedName>
        <fullName evidence="2">Lipoprotein LPP20-like domain-containing protein</fullName>
    </recommendedName>
</protein>
<dbReference type="RefSeq" id="WP_207562540.1">
    <property type="nucleotide sequence ID" value="NZ_CP046072.1"/>
</dbReference>
<dbReference type="Proteomes" id="UP000671852">
    <property type="component" value="Chromosome"/>
</dbReference>
<organism evidence="3 4">
    <name type="scientific">Sulfurimonas aquatica</name>
    <dbReference type="NCBI Taxonomy" id="2672570"/>
    <lineage>
        <taxon>Bacteria</taxon>
        <taxon>Pseudomonadati</taxon>
        <taxon>Campylobacterota</taxon>
        <taxon>Epsilonproteobacteria</taxon>
        <taxon>Campylobacterales</taxon>
        <taxon>Sulfurimonadaceae</taxon>
        <taxon>Sulfurimonas</taxon>
    </lineage>
</organism>
<accession>A0A975AZ59</accession>
<gene>
    <name evidence="3" type="ORF">GJV85_03760</name>
</gene>
<dbReference type="Pfam" id="PF02169">
    <property type="entry name" value="LPP20"/>
    <property type="match status" value="1"/>
</dbReference>
<feature type="chain" id="PRO_5036971985" description="Lipoprotein LPP20-like domain-containing protein" evidence="1">
    <location>
        <begin position="20"/>
        <end position="159"/>
    </location>
</feature>
<dbReference type="EMBL" id="CP046072">
    <property type="protein sequence ID" value="QSZ41261.1"/>
    <property type="molecule type" value="Genomic_DNA"/>
</dbReference>
<reference evidence="3" key="2">
    <citation type="submission" date="2021-04" db="EMBL/GenBank/DDBJ databases">
        <title>Isolation and characterization of a novel species of the genus Sulfurimonas.</title>
        <authorList>
            <person name="Fukui M."/>
        </authorList>
    </citation>
    <scope>NUCLEOTIDE SEQUENCE</scope>
    <source>
        <strain evidence="3">H1576</strain>
    </source>
</reference>
<feature type="signal peptide" evidence="1">
    <location>
        <begin position="1"/>
        <end position="19"/>
    </location>
</feature>
<evidence type="ECO:0000259" key="2">
    <source>
        <dbReference type="Pfam" id="PF02169"/>
    </source>
</evidence>
<keyword evidence="4" id="KW-1185">Reference proteome</keyword>
<dbReference type="AlphaFoldDB" id="A0A975AZ59"/>
<sequence>MKYSLVLLALLSTLSFSEAINSSDTTVQSMPIMEPVVCPENISDNTMDLHQEELLEKDKDLLISVIGQGVAPMHTYSPAQAYALAKRAAIADSYRLIAEKVKGVRVDGQDLIKNMMVKRSTVRTHVQAMVKNANIVETTFKEGLCEVEMEIVLSHSQFN</sequence>
<dbReference type="KEGG" id="saqt:GJV85_03760"/>
<feature type="domain" description="Lipoprotein LPP20-like" evidence="2">
    <location>
        <begin position="79"/>
        <end position="151"/>
    </location>
</feature>
<name>A0A975AZ59_9BACT</name>